<reference evidence="3 4" key="1">
    <citation type="submission" date="2016-04" db="EMBL/GenBank/DDBJ databases">
        <title>A degradative enzymes factory behind the ericoid mycorrhizal symbiosis.</title>
        <authorList>
            <consortium name="DOE Joint Genome Institute"/>
            <person name="Martino E."/>
            <person name="Morin E."/>
            <person name="Grelet G."/>
            <person name="Kuo A."/>
            <person name="Kohler A."/>
            <person name="Daghino S."/>
            <person name="Barry K."/>
            <person name="Choi C."/>
            <person name="Cichocki N."/>
            <person name="Clum A."/>
            <person name="Copeland A."/>
            <person name="Hainaut M."/>
            <person name="Haridas S."/>
            <person name="Labutti K."/>
            <person name="Lindquist E."/>
            <person name="Lipzen A."/>
            <person name="Khouja H.-R."/>
            <person name="Murat C."/>
            <person name="Ohm R."/>
            <person name="Olson A."/>
            <person name="Spatafora J."/>
            <person name="Veneault-Fourrey C."/>
            <person name="Henrissat B."/>
            <person name="Grigoriev I."/>
            <person name="Martin F."/>
            <person name="Perotto S."/>
        </authorList>
    </citation>
    <scope>NUCLEOTIDE SEQUENCE [LARGE SCALE GENOMIC DNA]</scope>
    <source>
        <strain evidence="3 4">F</strain>
    </source>
</reference>
<gene>
    <name evidence="3" type="ORF">L207DRAFT_518462</name>
</gene>
<feature type="compositionally biased region" description="Polar residues" evidence="1">
    <location>
        <begin position="143"/>
        <end position="153"/>
    </location>
</feature>
<evidence type="ECO:0000313" key="4">
    <source>
        <dbReference type="Proteomes" id="UP000235786"/>
    </source>
</evidence>
<name>A0A2J6R233_HYAVF</name>
<keyword evidence="2" id="KW-0812">Transmembrane</keyword>
<dbReference type="PANTHER" id="PTHR28187">
    <property type="entry name" value="PROTEIN RCR1-RELATED"/>
    <property type="match status" value="1"/>
</dbReference>
<keyword evidence="2" id="KW-1133">Transmembrane helix</keyword>
<feature type="region of interest" description="Disordered" evidence="1">
    <location>
        <begin position="125"/>
        <end position="178"/>
    </location>
</feature>
<keyword evidence="4" id="KW-1185">Reference proteome</keyword>
<dbReference type="InterPro" id="IPR020999">
    <property type="entry name" value="Chitin_synth_reg_RCR"/>
</dbReference>
<keyword evidence="2" id="KW-0472">Membrane</keyword>
<feature type="transmembrane region" description="Helical" evidence="2">
    <location>
        <begin position="46"/>
        <end position="66"/>
    </location>
</feature>
<sequence length="178" mass="19968">MAPTSMKDMLMDEVLNRLGKRQVYYCNGYTDFNGNCNSRWNTWGRWVALAVIIVIFLILAFLCSCYNTRRRRRRGMAPMYGTGWMGGNWGNKPPYGPQYGNGGYYNNQPYNGGAAPPYEPPVPHQTTGTTFNSNDGYYGQNAYELQQPQSAYQPQRGGDPVYDAPEGPPPKKGGAIIR</sequence>
<evidence type="ECO:0000256" key="2">
    <source>
        <dbReference type="SAM" id="Phobius"/>
    </source>
</evidence>
<organism evidence="3 4">
    <name type="scientific">Hyaloscypha variabilis (strain UAMH 11265 / GT02V1 / F)</name>
    <name type="common">Meliniomyces variabilis</name>
    <dbReference type="NCBI Taxonomy" id="1149755"/>
    <lineage>
        <taxon>Eukaryota</taxon>
        <taxon>Fungi</taxon>
        <taxon>Dikarya</taxon>
        <taxon>Ascomycota</taxon>
        <taxon>Pezizomycotina</taxon>
        <taxon>Leotiomycetes</taxon>
        <taxon>Helotiales</taxon>
        <taxon>Hyaloscyphaceae</taxon>
        <taxon>Hyaloscypha</taxon>
        <taxon>Hyaloscypha variabilis</taxon>
    </lineage>
</organism>
<dbReference type="OrthoDB" id="3556830at2759"/>
<feature type="compositionally biased region" description="Polar residues" evidence="1">
    <location>
        <begin position="125"/>
        <end position="135"/>
    </location>
</feature>
<dbReference type="PANTHER" id="PTHR28187:SF1">
    <property type="entry name" value="PROTEIN RCR1-RELATED"/>
    <property type="match status" value="1"/>
</dbReference>
<proteinExistence type="predicted"/>
<dbReference type="Proteomes" id="UP000235786">
    <property type="component" value="Unassembled WGS sequence"/>
</dbReference>
<accession>A0A2J6R233</accession>
<dbReference type="EMBL" id="KZ613958">
    <property type="protein sequence ID" value="PMD32539.1"/>
    <property type="molecule type" value="Genomic_DNA"/>
</dbReference>
<evidence type="ECO:0000313" key="3">
    <source>
        <dbReference type="EMBL" id="PMD32539.1"/>
    </source>
</evidence>
<dbReference type="AlphaFoldDB" id="A0A2J6R233"/>
<protein>
    <submittedName>
        <fullName evidence="3">Uncharacterized protein</fullName>
    </submittedName>
</protein>
<dbReference type="GO" id="GO:0016192">
    <property type="term" value="P:vesicle-mediated transport"/>
    <property type="evidence" value="ECO:0007669"/>
    <property type="project" value="TreeGrafter"/>
</dbReference>
<evidence type="ECO:0000256" key="1">
    <source>
        <dbReference type="SAM" id="MobiDB-lite"/>
    </source>
</evidence>
<dbReference type="Pfam" id="PF12273">
    <property type="entry name" value="RCR"/>
    <property type="match status" value="1"/>
</dbReference>